<keyword evidence="1" id="KW-0328">Glycosyltransferase</keyword>
<keyword evidence="2" id="KW-0808">Transferase</keyword>
<dbReference type="PANTHER" id="PTHR11927:SF9">
    <property type="entry name" value="L-FUCOSYLTRANSFERASE"/>
    <property type="match status" value="1"/>
</dbReference>
<dbReference type="GO" id="GO:0008107">
    <property type="term" value="F:galactoside 2-alpha-L-fucosyltransferase activity"/>
    <property type="evidence" value="ECO:0007669"/>
    <property type="project" value="InterPro"/>
</dbReference>
<evidence type="ECO:0000313" key="3">
    <source>
        <dbReference type="EMBL" id="QHT31208.1"/>
    </source>
</evidence>
<evidence type="ECO:0000256" key="2">
    <source>
        <dbReference type="ARBA" id="ARBA00022679"/>
    </source>
</evidence>
<dbReference type="GO" id="GO:0005975">
    <property type="term" value="P:carbohydrate metabolic process"/>
    <property type="evidence" value="ECO:0007669"/>
    <property type="project" value="InterPro"/>
</dbReference>
<accession>A0A6C0EQE0</accession>
<dbReference type="PANTHER" id="PTHR11927">
    <property type="entry name" value="GALACTOSIDE 2-L-FUCOSYLTRANSFERASE"/>
    <property type="match status" value="1"/>
</dbReference>
<dbReference type="AlphaFoldDB" id="A0A6C0EQE0"/>
<dbReference type="GO" id="GO:0016020">
    <property type="term" value="C:membrane"/>
    <property type="evidence" value="ECO:0007669"/>
    <property type="project" value="InterPro"/>
</dbReference>
<name>A0A6C0EQE0_9ZZZZ</name>
<dbReference type="Pfam" id="PF01531">
    <property type="entry name" value="Glyco_transf_11"/>
    <property type="match status" value="1"/>
</dbReference>
<proteinExistence type="predicted"/>
<evidence type="ECO:0008006" key="4">
    <source>
        <dbReference type="Google" id="ProtNLM"/>
    </source>
</evidence>
<dbReference type="EMBL" id="MN738916">
    <property type="protein sequence ID" value="QHT31208.1"/>
    <property type="molecule type" value="Genomic_DNA"/>
</dbReference>
<organism evidence="3">
    <name type="scientific">viral metagenome</name>
    <dbReference type="NCBI Taxonomy" id="1070528"/>
    <lineage>
        <taxon>unclassified sequences</taxon>
        <taxon>metagenomes</taxon>
        <taxon>organismal metagenomes</taxon>
    </lineage>
</organism>
<protein>
    <recommendedName>
        <fullName evidence="4">Glycosyl transferase family 11</fullName>
    </recommendedName>
</protein>
<reference evidence="3" key="1">
    <citation type="journal article" date="2020" name="Nature">
        <title>Giant virus diversity and host interactions through global metagenomics.</title>
        <authorList>
            <person name="Schulz F."/>
            <person name="Roux S."/>
            <person name="Paez-Espino D."/>
            <person name="Jungbluth S."/>
            <person name="Walsh D.A."/>
            <person name="Denef V.J."/>
            <person name="McMahon K.D."/>
            <person name="Konstantinidis K.T."/>
            <person name="Eloe-Fadrosh E.A."/>
            <person name="Kyrpides N.C."/>
            <person name="Woyke T."/>
        </authorList>
    </citation>
    <scope>NUCLEOTIDE SEQUENCE</scope>
    <source>
        <strain evidence="3">GVMAG-M-3300009155-2</strain>
    </source>
</reference>
<dbReference type="InterPro" id="IPR002516">
    <property type="entry name" value="Glyco_trans_11"/>
</dbReference>
<evidence type="ECO:0000256" key="1">
    <source>
        <dbReference type="ARBA" id="ARBA00022676"/>
    </source>
</evidence>
<sequence>MTNVFNVFLTLSAYNINNVTSNFYIKNKNVGTGNILFQIASSLNYAFKNNATLFVPCLNTYFRLEGLNKKDTIYRLINTDIINDFNELNSIYTYDKTDYYIFNQPFYNNIHFRGYFENFQNFDENKELILNYFKPTEENKKYIFDKYPIIKDNNISSIHIRMGPDIKNYYTSERINIIENTYFELIDHMIEFKKVNKFMVLTNDVEYCQNLFKSSEKFKNIDFFYSNETIDFIDIWIISLIKNNIISFSTFSLWGSYLNENEDKYIVGSSKTVKEKLKYHEWVYI</sequence>